<dbReference type="EMBL" id="RCML01000250">
    <property type="protein sequence ID" value="KAG2983728.1"/>
    <property type="molecule type" value="Genomic_DNA"/>
</dbReference>
<feature type="compositionally biased region" description="Acidic residues" evidence="1">
    <location>
        <begin position="441"/>
        <end position="456"/>
    </location>
</feature>
<dbReference type="EMBL" id="RCMI01000249">
    <property type="protein sequence ID" value="KAG2922527.1"/>
    <property type="molecule type" value="Genomic_DNA"/>
</dbReference>
<dbReference type="EMBL" id="MJFZ01000252">
    <property type="protein sequence ID" value="RAW33057.1"/>
    <property type="molecule type" value="Genomic_DNA"/>
</dbReference>
<evidence type="ECO:0000313" key="7">
    <source>
        <dbReference type="EMBL" id="KAG3221070.1"/>
    </source>
</evidence>
<dbReference type="InterPro" id="IPR032675">
    <property type="entry name" value="LRR_dom_sf"/>
</dbReference>
<feature type="domain" description="F-box/LRR-repeat protein 15-like leucin rich repeat" evidence="2">
    <location>
        <begin position="200"/>
        <end position="397"/>
    </location>
</feature>
<dbReference type="GO" id="GO:0019005">
    <property type="term" value="C:SCF ubiquitin ligase complex"/>
    <property type="evidence" value="ECO:0007669"/>
    <property type="project" value="TreeGrafter"/>
</dbReference>
<dbReference type="AlphaFoldDB" id="A0A329S8B1"/>
<dbReference type="SUPFAM" id="SSF52047">
    <property type="entry name" value="RNI-like"/>
    <property type="match status" value="1"/>
</dbReference>
<dbReference type="Proteomes" id="UP000735874">
    <property type="component" value="Unassembled WGS sequence"/>
</dbReference>
<dbReference type="Proteomes" id="UP000251314">
    <property type="component" value="Unassembled WGS sequence"/>
</dbReference>
<dbReference type="Gene3D" id="3.80.10.10">
    <property type="entry name" value="Ribonuclease Inhibitor"/>
    <property type="match status" value="2"/>
</dbReference>
<dbReference type="PANTHER" id="PTHR13318">
    <property type="entry name" value="PARTNER OF PAIRED, ISOFORM B-RELATED"/>
    <property type="match status" value="1"/>
</dbReference>
<evidence type="ECO:0000256" key="1">
    <source>
        <dbReference type="SAM" id="MobiDB-lite"/>
    </source>
</evidence>
<reference evidence="8 9" key="1">
    <citation type="submission" date="2018-01" db="EMBL/GenBank/DDBJ databases">
        <title>Draft genome of the strawberry crown rot pathogen Phytophthora cactorum.</title>
        <authorList>
            <person name="Armitage A.D."/>
            <person name="Lysoe E."/>
            <person name="Nellist C.F."/>
            <person name="Harrison R.J."/>
            <person name="Brurberg M.B."/>
        </authorList>
    </citation>
    <scope>NUCLEOTIDE SEQUENCE [LARGE SCALE GENOMIC DNA]</scope>
    <source>
        <strain evidence="8 9">10300</strain>
    </source>
</reference>
<feature type="region of interest" description="Disordered" evidence="1">
    <location>
        <begin position="1"/>
        <end position="27"/>
    </location>
</feature>
<dbReference type="Proteomes" id="UP000736787">
    <property type="component" value="Unassembled WGS sequence"/>
</dbReference>
<dbReference type="InterPro" id="IPR006553">
    <property type="entry name" value="Leu-rich_rpt_Cys-con_subtyp"/>
</dbReference>
<feature type="region of interest" description="Disordered" evidence="1">
    <location>
        <begin position="433"/>
        <end position="470"/>
    </location>
</feature>
<dbReference type="Proteomes" id="UP000760860">
    <property type="component" value="Unassembled WGS sequence"/>
</dbReference>
<reference evidence="3" key="2">
    <citation type="submission" date="2018-10" db="EMBL/GenBank/DDBJ databases">
        <title>Effector identification in a new, highly contiguous assembly of the strawberry crown rot pathogen Phytophthora cactorum.</title>
        <authorList>
            <person name="Armitage A.D."/>
            <person name="Nellist C.F."/>
            <person name="Bates H."/>
            <person name="Vickerstaff R.J."/>
            <person name="Harrison R.J."/>
        </authorList>
    </citation>
    <scope>NUCLEOTIDE SEQUENCE</scope>
    <source>
        <strain evidence="3">15-7</strain>
        <strain evidence="4">4032</strain>
        <strain evidence="5">4040</strain>
        <strain evidence="6">P415</strain>
        <strain evidence="7">P421</strain>
    </source>
</reference>
<dbReference type="Proteomes" id="UP000774804">
    <property type="component" value="Unassembled WGS sequence"/>
</dbReference>
<dbReference type="STRING" id="29920.A0A329S8B1"/>
<dbReference type="SMART" id="SM00367">
    <property type="entry name" value="LRR_CC"/>
    <property type="match status" value="4"/>
</dbReference>
<dbReference type="EMBL" id="RCMG01000183">
    <property type="protein sequence ID" value="KAG2860455.1"/>
    <property type="molecule type" value="Genomic_DNA"/>
</dbReference>
<dbReference type="EMBL" id="RCMV01000234">
    <property type="protein sequence ID" value="KAG3221070.1"/>
    <property type="molecule type" value="Genomic_DNA"/>
</dbReference>
<evidence type="ECO:0000259" key="2">
    <source>
        <dbReference type="Pfam" id="PF25372"/>
    </source>
</evidence>
<comment type="caution">
    <text evidence="8">The sequence shown here is derived from an EMBL/GenBank/DDBJ whole genome shotgun (WGS) entry which is preliminary data.</text>
</comment>
<name>A0A329S8B1_9STRA</name>
<sequence length="470" mass="53054">MAGKKRLTPLAPRARKRDEDSGDEDDVPLARILQRRRLAAKASPKRKYGARTAVIATNATVLPLNEVVERSIIELLPVVPDRQRVEAVCRRWRRLSREELPVTELDFGQVALRPLLRRDVSTMLGRASQQLTRLILPDITLVDAHIELIVQQQNLRVFRAHRMQKKHIFNILKHCPNLKTLELLDCRALTLSRWPRDAVALREVYLNGCNFVTNQAASSMIKVCGNTLEKVILTEAMNLDSQILRDLARHAGKLEELTISNCTSVRLRDLQALTEAIWGSLRWLDLASCRGISSFPDATSLPKLQVLLLDKSKINDDGLRGISRVAPSLRYLSLQDCRAISDNGITALASSDVSEGCTSLEIVDLKGTPVTDTSLHALEAQCPRLHLVRVDSCRSVSRKMRSKYNERARRILAGGRLSKCERIFAERKKIEMIDPSKSSSESDESESDQDANDDYVIEVRRSGASYWRRR</sequence>
<dbReference type="InterPro" id="IPR057207">
    <property type="entry name" value="FBXL15_LRR"/>
</dbReference>
<accession>A0A329S8B1</accession>
<dbReference type="Proteomes" id="UP000697107">
    <property type="component" value="Unassembled WGS sequence"/>
</dbReference>
<dbReference type="OrthoDB" id="423607at2759"/>
<organism evidence="8 9">
    <name type="scientific">Phytophthora cactorum</name>
    <dbReference type="NCBI Taxonomy" id="29920"/>
    <lineage>
        <taxon>Eukaryota</taxon>
        <taxon>Sar</taxon>
        <taxon>Stramenopiles</taxon>
        <taxon>Oomycota</taxon>
        <taxon>Peronosporomycetes</taxon>
        <taxon>Peronosporales</taxon>
        <taxon>Peronosporaceae</taxon>
        <taxon>Phytophthora</taxon>
    </lineage>
</organism>
<dbReference type="GO" id="GO:0031146">
    <property type="term" value="P:SCF-dependent proteasomal ubiquitin-dependent protein catabolic process"/>
    <property type="evidence" value="ECO:0007669"/>
    <property type="project" value="TreeGrafter"/>
</dbReference>
<evidence type="ECO:0000313" key="9">
    <source>
        <dbReference type="Proteomes" id="UP000251314"/>
    </source>
</evidence>
<keyword evidence="9" id="KW-1185">Reference proteome</keyword>
<evidence type="ECO:0000313" key="5">
    <source>
        <dbReference type="EMBL" id="KAG2940946.1"/>
    </source>
</evidence>
<evidence type="ECO:0000313" key="3">
    <source>
        <dbReference type="EMBL" id="KAG2860455.1"/>
    </source>
</evidence>
<dbReference type="EMBL" id="RCMK01000252">
    <property type="protein sequence ID" value="KAG2940946.1"/>
    <property type="molecule type" value="Genomic_DNA"/>
</dbReference>
<evidence type="ECO:0000313" key="6">
    <source>
        <dbReference type="EMBL" id="KAG2983728.1"/>
    </source>
</evidence>
<evidence type="ECO:0000313" key="8">
    <source>
        <dbReference type="EMBL" id="RAW33057.1"/>
    </source>
</evidence>
<evidence type="ECO:0000313" key="4">
    <source>
        <dbReference type="EMBL" id="KAG2922527.1"/>
    </source>
</evidence>
<gene>
    <name evidence="8" type="ORF">PC110_g10606</name>
    <name evidence="3" type="ORF">PC113_g8042</name>
    <name evidence="4" type="ORF">PC115_g9197</name>
    <name evidence="5" type="ORF">PC117_g10398</name>
    <name evidence="6" type="ORF">PC118_g9253</name>
    <name evidence="7" type="ORF">PC129_g8178</name>
</gene>
<protein>
    <recommendedName>
        <fullName evidence="2">F-box/LRR-repeat protein 15-like leucin rich repeat domain-containing protein</fullName>
    </recommendedName>
</protein>
<dbReference type="Pfam" id="PF25372">
    <property type="entry name" value="DUF7885"/>
    <property type="match status" value="1"/>
</dbReference>
<dbReference type="VEuPathDB" id="FungiDB:PC110_g10606"/>
<proteinExistence type="predicted"/>